<reference evidence="1" key="2">
    <citation type="journal article" date="2022" name="New Phytol.">
        <title>Evolutionary transition to the ectomycorrhizal habit in the genomes of a hyperdiverse lineage of mushroom-forming fungi.</title>
        <authorList>
            <person name="Looney B."/>
            <person name="Miyauchi S."/>
            <person name="Morin E."/>
            <person name="Drula E."/>
            <person name="Courty P.E."/>
            <person name="Kohler A."/>
            <person name="Kuo A."/>
            <person name="LaButti K."/>
            <person name="Pangilinan J."/>
            <person name="Lipzen A."/>
            <person name="Riley R."/>
            <person name="Andreopoulos W."/>
            <person name="He G."/>
            <person name="Johnson J."/>
            <person name="Nolan M."/>
            <person name="Tritt A."/>
            <person name="Barry K.W."/>
            <person name="Grigoriev I.V."/>
            <person name="Nagy L.G."/>
            <person name="Hibbett D."/>
            <person name="Henrissat B."/>
            <person name="Matheny P.B."/>
            <person name="Labbe J."/>
            <person name="Martin F.M."/>
        </authorList>
    </citation>
    <scope>NUCLEOTIDE SEQUENCE</scope>
    <source>
        <strain evidence="1">HHB10654</strain>
    </source>
</reference>
<dbReference type="EMBL" id="MU277199">
    <property type="protein sequence ID" value="KAI0064409.1"/>
    <property type="molecule type" value="Genomic_DNA"/>
</dbReference>
<protein>
    <submittedName>
        <fullName evidence="1">Uncharacterized protein</fullName>
    </submittedName>
</protein>
<sequence>MNGASTSKRGSKILVSNLPMDVGESEVDELFKRTVGPLQDVFLVYNNKANSKGMAVVTFQRPGDAVAARVKYNGKTVDNRHRMKVEIILDADEVSSRPPPAQQAGPPSLLSRLGGNNTTTHPKPVPKAAPIKAAPVPPLQPKVRPVKKTPHAAAPQIVVGKKRVKKGAKRVKKTAAQLDQEMEDYRASVEV</sequence>
<comment type="caution">
    <text evidence="1">The sequence shown here is derived from an EMBL/GenBank/DDBJ whole genome shotgun (WGS) entry which is preliminary data.</text>
</comment>
<reference evidence="1" key="1">
    <citation type="submission" date="2021-03" db="EMBL/GenBank/DDBJ databases">
        <authorList>
            <consortium name="DOE Joint Genome Institute"/>
            <person name="Ahrendt S."/>
            <person name="Looney B.P."/>
            <person name="Miyauchi S."/>
            <person name="Morin E."/>
            <person name="Drula E."/>
            <person name="Courty P.E."/>
            <person name="Chicoki N."/>
            <person name="Fauchery L."/>
            <person name="Kohler A."/>
            <person name="Kuo A."/>
            <person name="Labutti K."/>
            <person name="Pangilinan J."/>
            <person name="Lipzen A."/>
            <person name="Riley R."/>
            <person name="Andreopoulos W."/>
            <person name="He G."/>
            <person name="Johnson J."/>
            <person name="Barry K.W."/>
            <person name="Grigoriev I.V."/>
            <person name="Nagy L."/>
            <person name="Hibbett D."/>
            <person name="Henrissat B."/>
            <person name="Matheny P.B."/>
            <person name="Labbe J."/>
            <person name="Martin F."/>
        </authorList>
    </citation>
    <scope>NUCLEOTIDE SEQUENCE</scope>
    <source>
        <strain evidence="1">HHB10654</strain>
    </source>
</reference>
<gene>
    <name evidence="1" type="ORF">BV25DRAFT_1823406</name>
</gene>
<accession>A0ACB8T6T2</accession>
<proteinExistence type="predicted"/>
<organism evidence="1 2">
    <name type="scientific">Artomyces pyxidatus</name>
    <dbReference type="NCBI Taxonomy" id="48021"/>
    <lineage>
        <taxon>Eukaryota</taxon>
        <taxon>Fungi</taxon>
        <taxon>Dikarya</taxon>
        <taxon>Basidiomycota</taxon>
        <taxon>Agaricomycotina</taxon>
        <taxon>Agaricomycetes</taxon>
        <taxon>Russulales</taxon>
        <taxon>Auriscalpiaceae</taxon>
        <taxon>Artomyces</taxon>
    </lineage>
</organism>
<dbReference type="Proteomes" id="UP000814140">
    <property type="component" value="Unassembled WGS sequence"/>
</dbReference>
<evidence type="ECO:0000313" key="1">
    <source>
        <dbReference type="EMBL" id="KAI0064409.1"/>
    </source>
</evidence>
<name>A0ACB8T6T2_9AGAM</name>
<keyword evidence="2" id="KW-1185">Reference proteome</keyword>
<evidence type="ECO:0000313" key="2">
    <source>
        <dbReference type="Proteomes" id="UP000814140"/>
    </source>
</evidence>